<protein>
    <submittedName>
        <fullName evidence="3">Spartin</fullName>
    </submittedName>
</protein>
<organism evidence="3 4">
    <name type="scientific">Merluccius polli</name>
    <name type="common">Benguela hake</name>
    <name type="synonym">Merluccius cadenati</name>
    <dbReference type="NCBI Taxonomy" id="89951"/>
    <lineage>
        <taxon>Eukaryota</taxon>
        <taxon>Metazoa</taxon>
        <taxon>Chordata</taxon>
        <taxon>Craniata</taxon>
        <taxon>Vertebrata</taxon>
        <taxon>Euteleostomi</taxon>
        <taxon>Actinopterygii</taxon>
        <taxon>Neopterygii</taxon>
        <taxon>Teleostei</taxon>
        <taxon>Neoteleostei</taxon>
        <taxon>Acanthomorphata</taxon>
        <taxon>Zeiogadaria</taxon>
        <taxon>Gadariae</taxon>
        <taxon>Gadiformes</taxon>
        <taxon>Gadoidei</taxon>
        <taxon>Merlucciidae</taxon>
        <taxon>Merluccius</taxon>
    </lineage>
</organism>
<evidence type="ECO:0000256" key="1">
    <source>
        <dbReference type="SAM" id="MobiDB-lite"/>
    </source>
</evidence>
<accession>A0AA47NRZ3</accession>
<sequence>MAHQPAELLLVKDQYELAFHCLTQGLTAEEAGRRNEGLDYYRRGRQHLTQGLEIPTDGERHRGPHWDAARGLQQKMGLVLRNLSLHLVDLETTKQTTPSQRSRVSMDPLPDGVDPTPAPQQRHLYPSIPAGLSQTSAAPELVVPVQGGFSISDLPSLPPRHSQMPPPVVLFGDQPPAYTPRPTEGHQSLAGVLGGVLRGQGAGALCGRVGRELIFIPAGVQMFFVAPDGQVSSLFQPGYLRIFSCEEESSPTATSKEKHSSAFLHVCDWLYPLAADTPVLLANSGIYMFPDMLRASAGSYVGIVLSTELPRADRQLFNDVLAQLVELRVQVQVEGEGSEVINLSEKVPLGTVKDETQVIVTEEEKLLLPEWSEKMAQHILSGASWLGKEFVRGAEATGKAIHKGATKLRSNITPEETPAEISPKVTKGLQVAQQATGGAARVSQFLVNGVSTVAGAVGERLAPHVKKHGAKLIPESMKKSKDGQASNMDGAKLVAASSIQGRADLDPRLEQGVSTVWTALETGAKTVGKSVASETVMTAKYKYGDEAGKATGTAVQSVINVGVAAYNFDDLAFKAIMKTTGKATAKAMVKKPGEENGPGKGEEDAEEMNESKEKTD</sequence>
<evidence type="ECO:0000259" key="2">
    <source>
        <dbReference type="SMART" id="SM00745"/>
    </source>
</evidence>
<gene>
    <name evidence="3" type="primary">SPART</name>
    <name evidence="3" type="ORF">N1851_027899</name>
</gene>
<dbReference type="GO" id="GO:0051301">
    <property type="term" value="P:cell division"/>
    <property type="evidence" value="ECO:0007669"/>
    <property type="project" value="TreeGrafter"/>
</dbReference>
<dbReference type="AlphaFoldDB" id="A0AA47NRZ3"/>
<name>A0AA47NRZ3_MERPO</name>
<dbReference type="InterPro" id="IPR045036">
    <property type="entry name" value="Spartin-like"/>
</dbReference>
<feature type="domain" description="MIT" evidence="2">
    <location>
        <begin position="11"/>
        <end position="89"/>
    </location>
</feature>
<evidence type="ECO:0000313" key="4">
    <source>
        <dbReference type="Proteomes" id="UP001174136"/>
    </source>
</evidence>
<feature type="compositionally biased region" description="Polar residues" evidence="1">
    <location>
        <begin position="93"/>
        <end position="103"/>
    </location>
</feature>
<dbReference type="GO" id="GO:0005886">
    <property type="term" value="C:plasma membrane"/>
    <property type="evidence" value="ECO:0007669"/>
    <property type="project" value="TreeGrafter"/>
</dbReference>
<evidence type="ECO:0000313" key="3">
    <source>
        <dbReference type="EMBL" id="KAK0136206.1"/>
    </source>
</evidence>
<dbReference type="GO" id="GO:0030514">
    <property type="term" value="P:negative regulation of BMP signaling pathway"/>
    <property type="evidence" value="ECO:0007669"/>
    <property type="project" value="TreeGrafter"/>
</dbReference>
<dbReference type="Gene3D" id="1.20.58.80">
    <property type="entry name" value="Phosphotransferase system, lactose/cellobiose-type IIA subunit"/>
    <property type="match status" value="1"/>
</dbReference>
<dbReference type="SMART" id="SM00745">
    <property type="entry name" value="MIT"/>
    <property type="match status" value="1"/>
</dbReference>
<dbReference type="PANTHER" id="PTHR21068">
    <property type="entry name" value="SPARTIN"/>
    <property type="match status" value="1"/>
</dbReference>
<proteinExistence type="predicted"/>
<feature type="region of interest" description="Disordered" evidence="1">
    <location>
        <begin position="91"/>
        <end position="115"/>
    </location>
</feature>
<dbReference type="EMBL" id="JAOPHQ010005201">
    <property type="protein sequence ID" value="KAK0136206.1"/>
    <property type="molecule type" value="Genomic_DNA"/>
</dbReference>
<dbReference type="Proteomes" id="UP001174136">
    <property type="component" value="Unassembled WGS sequence"/>
</dbReference>
<feature type="region of interest" description="Disordered" evidence="1">
    <location>
        <begin position="585"/>
        <end position="616"/>
    </location>
</feature>
<dbReference type="InterPro" id="IPR007330">
    <property type="entry name" value="MIT_dom"/>
</dbReference>
<comment type="caution">
    <text evidence="3">The sequence shown here is derived from an EMBL/GenBank/DDBJ whole genome shotgun (WGS) entry which is preliminary data.</text>
</comment>
<keyword evidence="4" id="KW-1185">Reference proteome</keyword>
<dbReference type="InterPro" id="IPR009686">
    <property type="entry name" value="Senescence/spartin_C"/>
</dbReference>
<reference evidence="3" key="1">
    <citation type="journal article" date="2023" name="Front. Mar. Sci.">
        <title>A new Merluccius polli reference genome to investigate the effects of global change in West African waters.</title>
        <authorList>
            <person name="Mateo J.L."/>
            <person name="Blanco-Fernandez C."/>
            <person name="Garcia-Vazquez E."/>
            <person name="Machado-Schiaffino G."/>
        </authorList>
    </citation>
    <scope>NUCLEOTIDE SEQUENCE</scope>
    <source>
        <strain evidence="3">C29</strain>
        <tissue evidence="3">Fin</tissue>
    </source>
</reference>
<dbReference type="Pfam" id="PF06911">
    <property type="entry name" value="Senescence"/>
    <property type="match status" value="1"/>
</dbReference>
<dbReference type="PANTHER" id="PTHR21068:SF43">
    <property type="entry name" value="SPARTIN"/>
    <property type="match status" value="1"/>
</dbReference>